<evidence type="ECO:0000259" key="3">
    <source>
        <dbReference type="PROSITE" id="PS50004"/>
    </source>
</evidence>
<feature type="domain" description="VWFA" evidence="4">
    <location>
        <begin position="296"/>
        <end position="514"/>
    </location>
</feature>
<dbReference type="InterPro" id="IPR010734">
    <property type="entry name" value="Copine_C"/>
</dbReference>
<dbReference type="PANTHER" id="PTHR10857">
    <property type="entry name" value="COPINE"/>
    <property type="match status" value="1"/>
</dbReference>
<dbReference type="GO" id="GO:0005544">
    <property type="term" value="F:calcium-dependent phospholipid binding"/>
    <property type="evidence" value="ECO:0007669"/>
    <property type="project" value="InterPro"/>
</dbReference>
<dbReference type="CDD" id="cd04048">
    <property type="entry name" value="C2A_Copine"/>
    <property type="match status" value="1"/>
</dbReference>
<dbReference type="SUPFAM" id="SSF49562">
    <property type="entry name" value="C2 domain (Calcium/lipid-binding domain, CaLB)"/>
    <property type="match status" value="2"/>
</dbReference>
<dbReference type="GO" id="GO:0071277">
    <property type="term" value="P:cellular response to calcium ion"/>
    <property type="evidence" value="ECO:0007669"/>
    <property type="project" value="TreeGrafter"/>
</dbReference>
<feature type="region of interest" description="Disordered" evidence="2">
    <location>
        <begin position="532"/>
        <end position="562"/>
    </location>
</feature>
<dbReference type="EMBL" id="CAJZBQ010000062">
    <property type="protein sequence ID" value="CAG9335279.1"/>
    <property type="molecule type" value="Genomic_DNA"/>
</dbReference>
<evidence type="ECO:0000313" key="6">
    <source>
        <dbReference type="Proteomes" id="UP001162131"/>
    </source>
</evidence>
<feature type="compositionally biased region" description="Basic and acidic residues" evidence="2">
    <location>
        <begin position="537"/>
        <end position="548"/>
    </location>
</feature>
<proteinExistence type="inferred from homology"/>
<dbReference type="InterPro" id="IPR036465">
    <property type="entry name" value="vWFA_dom_sf"/>
</dbReference>
<dbReference type="Pfam" id="PF07002">
    <property type="entry name" value="Copine"/>
    <property type="match status" value="1"/>
</dbReference>
<name>A0AAU9KPT8_9CILI</name>
<evidence type="ECO:0000256" key="2">
    <source>
        <dbReference type="SAM" id="MobiDB-lite"/>
    </source>
</evidence>
<comment type="caution">
    <text evidence="5">The sequence shown here is derived from an EMBL/GenBank/DDBJ whole genome shotgun (WGS) entry which is preliminary data.</text>
</comment>
<dbReference type="SUPFAM" id="SSF53300">
    <property type="entry name" value="vWA-like"/>
    <property type="match status" value="1"/>
</dbReference>
<evidence type="ECO:0000313" key="5">
    <source>
        <dbReference type="EMBL" id="CAG9335279.1"/>
    </source>
</evidence>
<evidence type="ECO:0000259" key="4">
    <source>
        <dbReference type="PROSITE" id="PS50234"/>
    </source>
</evidence>
<dbReference type="Gene3D" id="2.60.40.150">
    <property type="entry name" value="C2 domain"/>
    <property type="match status" value="1"/>
</dbReference>
<accession>A0AAU9KPT8</accession>
<dbReference type="PROSITE" id="PS50004">
    <property type="entry name" value="C2"/>
    <property type="match status" value="1"/>
</dbReference>
<feature type="compositionally biased region" description="Basic residues" evidence="2">
    <location>
        <begin position="549"/>
        <end position="562"/>
    </location>
</feature>
<evidence type="ECO:0000256" key="1">
    <source>
        <dbReference type="ARBA" id="ARBA00009048"/>
    </source>
</evidence>
<gene>
    <name evidence="5" type="ORF">BSTOLATCC_MIC63756</name>
</gene>
<feature type="domain" description="C2" evidence="3">
    <location>
        <begin position="1"/>
        <end position="128"/>
    </location>
</feature>
<dbReference type="InterPro" id="IPR002035">
    <property type="entry name" value="VWF_A"/>
</dbReference>
<dbReference type="PANTHER" id="PTHR10857:SF106">
    <property type="entry name" value="C2 DOMAIN-CONTAINING PROTEIN"/>
    <property type="match status" value="1"/>
</dbReference>
<organism evidence="5 6">
    <name type="scientific">Blepharisma stoltei</name>
    <dbReference type="NCBI Taxonomy" id="1481888"/>
    <lineage>
        <taxon>Eukaryota</taxon>
        <taxon>Sar</taxon>
        <taxon>Alveolata</taxon>
        <taxon>Ciliophora</taxon>
        <taxon>Postciliodesmatophora</taxon>
        <taxon>Heterotrichea</taxon>
        <taxon>Heterotrichida</taxon>
        <taxon>Blepharismidae</taxon>
        <taxon>Blepharisma</taxon>
    </lineage>
</organism>
<dbReference type="InterPro" id="IPR035892">
    <property type="entry name" value="C2_domain_sf"/>
</dbReference>
<comment type="similarity">
    <text evidence="1">Belongs to the copine family.</text>
</comment>
<dbReference type="AlphaFoldDB" id="A0AAU9KPT8"/>
<dbReference type="PROSITE" id="PS50234">
    <property type="entry name" value="VWFA"/>
    <property type="match status" value="1"/>
</dbReference>
<dbReference type="Proteomes" id="UP001162131">
    <property type="component" value="Unassembled WGS sequence"/>
</dbReference>
<sequence length="562" mass="64573">MSFSKRTRISRHITQIELFISCQNLKDLHTFGHSNPLVEVYIKHNHQEEWVKLGQTEMIEATQNPDFLTSFKMSFTFEEQVFLRFKAYDIHHSRHGQAEIHYNDYIGEIECNLGQIVGNVNKEIKRNIKNHQHDEYRGSIMIRVEEVKENNDRVFIQFESENLENVSSFFGHLTPFFYLGQYMDNGEIQRFYMSEVRTGNGTWKIVNKTIHEYCNGDLNRNILLEVYDHHRGGDHKLIGVAHFTLQGILSGLTSDLNLLNPHDKSKHSQGKFLIGNVRRAKIPSFLDYLSGGLEITVNFAIDFTSSNGDPSSPESLHYLDPRGHNHYESAIFAISEFLLNYNNSKSIPVYGFGAEIEGSLNQCFPLTFDAGNPTANGVEELLNSYRNALYQVSLSGPTYFSPIIREVVIEAERIHESQLCQRYDLLVILTDGDPNDMQDTIDWIVRGSYAPLSIVIVGIGSDYFENVEVLGADDKQPLIDSDGRQEERDIVEFIHYREVDHSPTALCQAILSKLPNEIVAFFHKRGIFPNVENNSARNKEKSESPQEAHHHHHRNHQYKVDK</sequence>
<dbReference type="InterPro" id="IPR045052">
    <property type="entry name" value="Copine"/>
</dbReference>
<dbReference type="Pfam" id="PF00168">
    <property type="entry name" value="C2"/>
    <property type="match status" value="2"/>
</dbReference>
<reference evidence="5" key="1">
    <citation type="submission" date="2021-09" db="EMBL/GenBank/DDBJ databases">
        <authorList>
            <consortium name="AG Swart"/>
            <person name="Singh M."/>
            <person name="Singh A."/>
            <person name="Seah K."/>
            <person name="Emmerich C."/>
        </authorList>
    </citation>
    <scope>NUCLEOTIDE SEQUENCE</scope>
    <source>
        <strain evidence="5">ATCC30299</strain>
    </source>
</reference>
<protein>
    <submittedName>
        <fullName evidence="5">Uncharacterized protein</fullName>
    </submittedName>
</protein>
<keyword evidence="6" id="KW-1185">Reference proteome</keyword>
<dbReference type="InterPro" id="IPR000008">
    <property type="entry name" value="C2_dom"/>
</dbReference>
<dbReference type="GO" id="GO:0005886">
    <property type="term" value="C:plasma membrane"/>
    <property type="evidence" value="ECO:0007669"/>
    <property type="project" value="TreeGrafter"/>
</dbReference>